<feature type="transmembrane region" description="Helical" evidence="7">
    <location>
        <begin position="21"/>
        <end position="43"/>
    </location>
</feature>
<dbReference type="Gene3D" id="1.10.3720.10">
    <property type="entry name" value="MetI-like"/>
    <property type="match status" value="1"/>
</dbReference>
<feature type="transmembrane region" description="Helical" evidence="7">
    <location>
        <begin position="199"/>
        <end position="224"/>
    </location>
</feature>
<reference evidence="9 10" key="1">
    <citation type="journal article" date="2016" name="Int. J. Syst. Evol. Microbiol.">
        <title>Arsenicitalea aurantiaca gen. nov., sp. nov., a new member of the family Hyphomicrobiaceae, isolated from high-arsenic sediment.</title>
        <authorList>
            <person name="Mu Y."/>
            <person name="Zhou L."/>
            <person name="Zeng X.C."/>
            <person name="Liu L."/>
            <person name="Pan Y."/>
            <person name="Chen X."/>
            <person name="Wang J."/>
            <person name="Li S."/>
            <person name="Li W.J."/>
            <person name="Wang Y."/>
        </authorList>
    </citation>
    <scope>NUCLEOTIDE SEQUENCE [LARGE SCALE GENOMIC DNA]</scope>
    <source>
        <strain evidence="9 10">42-50</strain>
    </source>
</reference>
<keyword evidence="5 7" id="KW-1133">Transmembrane helix</keyword>
<dbReference type="SUPFAM" id="SSF161098">
    <property type="entry name" value="MetI-like"/>
    <property type="match status" value="1"/>
</dbReference>
<dbReference type="OrthoDB" id="8013951at2"/>
<evidence type="ECO:0000256" key="2">
    <source>
        <dbReference type="ARBA" id="ARBA00022448"/>
    </source>
</evidence>
<feature type="transmembrane region" description="Helical" evidence="7">
    <location>
        <begin position="86"/>
        <end position="110"/>
    </location>
</feature>
<evidence type="ECO:0000256" key="1">
    <source>
        <dbReference type="ARBA" id="ARBA00004651"/>
    </source>
</evidence>
<dbReference type="PROSITE" id="PS51257">
    <property type="entry name" value="PROKAR_LIPOPROTEIN"/>
    <property type="match status" value="1"/>
</dbReference>
<dbReference type="InterPro" id="IPR000515">
    <property type="entry name" value="MetI-like"/>
</dbReference>
<evidence type="ECO:0000256" key="3">
    <source>
        <dbReference type="ARBA" id="ARBA00022475"/>
    </source>
</evidence>
<keyword evidence="4 7" id="KW-0812">Transmembrane</keyword>
<keyword evidence="2 7" id="KW-0813">Transport</keyword>
<dbReference type="AlphaFoldDB" id="A0A433X7I2"/>
<dbReference type="PANTHER" id="PTHR43744">
    <property type="entry name" value="ABC TRANSPORTER PERMEASE PROTEIN MG189-RELATED-RELATED"/>
    <property type="match status" value="1"/>
</dbReference>
<evidence type="ECO:0000259" key="8">
    <source>
        <dbReference type="PROSITE" id="PS50928"/>
    </source>
</evidence>
<keyword evidence="10" id="KW-1185">Reference proteome</keyword>
<evidence type="ECO:0000256" key="5">
    <source>
        <dbReference type="ARBA" id="ARBA00022989"/>
    </source>
</evidence>
<feature type="transmembrane region" description="Helical" evidence="7">
    <location>
        <begin position="261"/>
        <end position="284"/>
    </location>
</feature>
<keyword evidence="3" id="KW-1003">Cell membrane</keyword>
<feature type="transmembrane region" description="Helical" evidence="7">
    <location>
        <begin position="122"/>
        <end position="143"/>
    </location>
</feature>
<proteinExistence type="inferred from homology"/>
<dbReference type="InterPro" id="IPR035906">
    <property type="entry name" value="MetI-like_sf"/>
</dbReference>
<dbReference type="PANTHER" id="PTHR43744:SF6">
    <property type="entry name" value="ABC TRANSPORTER PERMEASE PROTEIN YESQ-RELATED"/>
    <property type="match status" value="1"/>
</dbReference>
<keyword evidence="6 7" id="KW-0472">Membrane</keyword>
<sequence>MTTEPHRLSVVRGGENRLARRILSISIHAVLIACSILMLYPLIWMLAASVRPQTEIFQSGSIIPSAIDFSSYVRGWFGLRISFGTFFWNSFVIATLSIVGNLIACSLAAFAFARLDFAGRRFWFALMLGTLMLPYHVTLIPQYVLFLNLGWVNTILPLVVPKFLAADAFFIFLMVQFFRGIPRELDEAAMMDGCGPWRIYWKIMLPLSMPVLATAAIFTFIWTWDDFFGPLIYLNDMRSYTVQLGLRSFVDSSAQSDWGGLFAMSTLSLVPVFFFFLFFQRLLIEGIATTGMKR</sequence>
<evidence type="ECO:0000256" key="4">
    <source>
        <dbReference type="ARBA" id="ARBA00022692"/>
    </source>
</evidence>
<dbReference type="Proteomes" id="UP000281547">
    <property type="component" value="Unassembled WGS sequence"/>
</dbReference>
<dbReference type="GO" id="GO:0005886">
    <property type="term" value="C:plasma membrane"/>
    <property type="evidence" value="ECO:0007669"/>
    <property type="project" value="UniProtKB-SubCell"/>
</dbReference>
<feature type="domain" description="ABC transmembrane type-1" evidence="8">
    <location>
        <begin position="87"/>
        <end position="279"/>
    </location>
</feature>
<evidence type="ECO:0000256" key="7">
    <source>
        <dbReference type="RuleBase" id="RU363032"/>
    </source>
</evidence>
<dbReference type="EMBL" id="RZNJ01000004">
    <property type="protein sequence ID" value="RUT30047.1"/>
    <property type="molecule type" value="Genomic_DNA"/>
</dbReference>
<dbReference type="PROSITE" id="PS50928">
    <property type="entry name" value="ABC_TM1"/>
    <property type="match status" value="1"/>
</dbReference>
<dbReference type="GO" id="GO:0055085">
    <property type="term" value="P:transmembrane transport"/>
    <property type="evidence" value="ECO:0007669"/>
    <property type="project" value="InterPro"/>
</dbReference>
<feature type="transmembrane region" description="Helical" evidence="7">
    <location>
        <begin position="155"/>
        <end position="178"/>
    </location>
</feature>
<dbReference type="Pfam" id="PF00528">
    <property type="entry name" value="BPD_transp_1"/>
    <property type="match status" value="1"/>
</dbReference>
<gene>
    <name evidence="9" type="ORF">EMQ25_12000</name>
</gene>
<evidence type="ECO:0000256" key="6">
    <source>
        <dbReference type="ARBA" id="ARBA00023136"/>
    </source>
</evidence>
<name>A0A433X7I2_9HYPH</name>
<evidence type="ECO:0000313" key="9">
    <source>
        <dbReference type="EMBL" id="RUT30047.1"/>
    </source>
</evidence>
<comment type="similarity">
    <text evidence="7">Belongs to the binding-protein-dependent transport system permease family.</text>
</comment>
<protein>
    <submittedName>
        <fullName evidence="9">Carbohydrate ABC transporter permease</fullName>
    </submittedName>
</protein>
<dbReference type="CDD" id="cd06261">
    <property type="entry name" value="TM_PBP2"/>
    <property type="match status" value="1"/>
</dbReference>
<comment type="caution">
    <text evidence="9">The sequence shown here is derived from an EMBL/GenBank/DDBJ whole genome shotgun (WGS) entry which is preliminary data.</text>
</comment>
<organism evidence="9 10">
    <name type="scientific">Arsenicitalea aurantiaca</name>
    <dbReference type="NCBI Taxonomy" id="1783274"/>
    <lineage>
        <taxon>Bacteria</taxon>
        <taxon>Pseudomonadati</taxon>
        <taxon>Pseudomonadota</taxon>
        <taxon>Alphaproteobacteria</taxon>
        <taxon>Hyphomicrobiales</taxon>
        <taxon>Devosiaceae</taxon>
        <taxon>Arsenicitalea</taxon>
    </lineage>
</organism>
<accession>A0A433X7I2</accession>
<comment type="subcellular location">
    <subcellularLocation>
        <location evidence="1 7">Cell membrane</location>
        <topology evidence="1 7">Multi-pass membrane protein</topology>
    </subcellularLocation>
</comment>
<evidence type="ECO:0000313" key="10">
    <source>
        <dbReference type="Proteomes" id="UP000281547"/>
    </source>
</evidence>